<proteinExistence type="predicted"/>
<organism evidence="2 3">
    <name type="scientific">Rhodomicrobium udaipurense</name>
    <dbReference type="NCBI Taxonomy" id="1202716"/>
    <lineage>
        <taxon>Bacteria</taxon>
        <taxon>Pseudomonadati</taxon>
        <taxon>Pseudomonadota</taxon>
        <taxon>Alphaproteobacteria</taxon>
        <taxon>Hyphomicrobiales</taxon>
        <taxon>Hyphomicrobiaceae</taxon>
        <taxon>Rhodomicrobium</taxon>
    </lineage>
</organism>
<name>A0A8I1KKK1_9HYPH</name>
<feature type="domain" description="Peptidase M15C" evidence="1">
    <location>
        <begin position="56"/>
        <end position="134"/>
    </location>
</feature>
<evidence type="ECO:0000313" key="2">
    <source>
        <dbReference type="EMBL" id="MBJ7542038.1"/>
    </source>
</evidence>
<reference evidence="2 3" key="1">
    <citation type="submission" date="2020-12" db="EMBL/GenBank/DDBJ databases">
        <title>Revised draft genomes of Rhodomicrobium vannielii ATCC 17100 and Rhodomicrobium udaipurense JA643.</title>
        <authorList>
            <person name="Conners E.M."/>
            <person name="Davenport E.J."/>
            <person name="Bose A."/>
        </authorList>
    </citation>
    <scope>NUCLEOTIDE SEQUENCE [LARGE SCALE GENOMIC DNA]</scope>
    <source>
        <strain evidence="2 3">JA643</strain>
    </source>
</reference>
<dbReference type="AlphaFoldDB" id="A0A8I1KKK1"/>
<gene>
    <name evidence="2" type="ORF">JDN41_00520</name>
</gene>
<comment type="caution">
    <text evidence="2">The sequence shown here is derived from an EMBL/GenBank/DDBJ whole genome shotgun (WGS) entry which is preliminary data.</text>
</comment>
<evidence type="ECO:0000259" key="1">
    <source>
        <dbReference type="Pfam" id="PF13539"/>
    </source>
</evidence>
<dbReference type="InterPro" id="IPR009045">
    <property type="entry name" value="Zn_M74/Hedgehog-like"/>
</dbReference>
<dbReference type="Pfam" id="PF13539">
    <property type="entry name" value="Peptidase_M15_4"/>
    <property type="match status" value="1"/>
</dbReference>
<dbReference type="Proteomes" id="UP000623250">
    <property type="component" value="Unassembled WGS sequence"/>
</dbReference>
<dbReference type="Gene3D" id="3.30.1380.10">
    <property type="match status" value="1"/>
</dbReference>
<accession>A0A8I1KKK1</accession>
<sequence>MAWVPKFGGGAMQVATVNGVADKLKAVSGELEALGPAYAKYLVPDGGSHVPRCIARTTRLSVHSFGIAFDINPEHGGYWQYGLPRAMDEAAVREKGIALVYRNKVPLEIVRVFEKHGFIWGGSWYHFDGMHFEYRPEFLALKAIMEK</sequence>
<dbReference type="EMBL" id="JAEMUK010000002">
    <property type="protein sequence ID" value="MBJ7542038.1"/>
    <property type="molecule type" value="Genomic_DNA"/>
</dbReference>
<dbReference type="SUPFAM" id="SSF55166">
    <property type="entry name" value="Hedgehog/DD-peptidase"/>
    <property type="match status" value="1"/>
</dbReference>
<dbReference type="InterPro" id="IPR039561">
    <property type="entry name" value="Peptidase_M15C"/>
</dbReference>
<dbReference type="RefSeq" id="WP_052037364.1">
    <property type="nucleotide sequence ID" value="NZ_JAEMUK010000002.1"/>
</dbReference>
<evidence type="ECO:0000313" key="3">
    <source>
        <dbReference type="Proteomes" id="UP000623250"/>
    </source>
</evidence>
<dbReference type="GO" id="GO:0008233">
    <property type="term" value="F:peptidase activity"/>
    <property type="evidence" value="ECO:0007669"/>
    <property type="project" value="InterPro"/>
</dbReference>
<keyword evidence="3" id="KW-1185">Reference proteome</keyword>
<protein>
    <submittedName>
        <fullName evidence="2">M15 family metallopeptidase</fullName>
    </submittedName>
</protein>